<dbReference type="Pfam" id="PF00651">
    <property type="entry name" value="BTB"/>
    <property type="match status" value="1"/>
</dbReference>
<sequence>MARADSSNDFRTLKHHDEYYLTGGDLYFLVEQYLFRVHKYFFERESLYFKQELGTPASPGETRRGSSEGNAIILKDVTHREFAKFLWVFYNPRYSIYAADWEDWTDILKLAQRWSFSEVKDLAIRELENLDMPDVERVHFYQEYAVDRRLLIARYAALTERADPLTFDEGIRLGIATSLMIARARECVRSPVQAGIRSPISPSVDADEMNVIIKDLFNISDGPAYTPIEQFRPSPFVKASGGLVPTILLQVWCSVLT</sequence>
<reference evidence="2 3" key="1">
    <citation type="journal article" date="2015" name="Fungal Genet. Biol.">
        <title>Evolution of novel wood decay mechanisms in Agaricales revealed by the genome sequences of Fistulina hepatica and Cylindrobasidium torrendii.</title>
        <authorList>
            <person name="Floudas D."/>
            <person name="Held B.W."/>
            <person name="Riley R."/>
            <person name="Nagy L.G."/>
            <person name="Koehler G."/>
            <person name="Ransdell A.S."/>
            <person name="Younus H."/>
            <person name="Chow J."/>
            <person name="Chiniquy J."/>
            <person name="Lipzen A."/>
            <person name="Tritt A."/>
            <person name="Sun H."/>
            <person name="Haridas S."/>
            <person name="LaButti K."/>
            <person name="Ohm R.A."/>
            <person name="Kues U."/>
            <person name="Blanchette R.A."/>
            <person name="Grigoriev I.V."/>
            <person name="Minto R.E."/>
            <person name="Hibbett D.S."/>
        </authorList>
    </citation>
    <scope>NUCLEOTIDE SEQUENCE [LARGE SCALE GENOMIC DNA]</scope>
    <source>
        <strain evidence="2 3">FP15055 ss-10</strain>
    </source>
</reference>
<dbReference type="Proteomes" id="UP000054007">
    <property type="component" value="Unassembled WGS sequence"/>
</dbReference>
<organism evidence="2 3">
    <name type="scientific">Cylindrobasidium torrendii FP15055 ss-10</name>
    <dbReference type="NCBI Taxonomy" id="1314674"/>
    <lineage>
        <taxon>Eukaryota</taxon>
        <taxon>Fungi</taxon>
        <taxon>Dikarya</taxon>
        <taxon>Basidiomycota</taxon>
        <taxon>Agaricomycotina</taxon>
        <taxon>Agaricomycetes</taxon>
        <taxon>Agaricomycetidae</taxon>
        <taxon>Agaricales</taxon>
        <taxon>Marasmiineae</taxon>
        <taxon>Physalacriaceae</taxon>
        <taxon>Cylindrobasidium</taxon>
    </lineage>
</organism>
<accession>A0A0D7BMZ1</accession>
<dbReference type="SUPFAM" id="SSF54695">
    <property type="entry name" value="POZ domain"/>
    <property type="match status" value="1"/>
</dbReference>
<dbReference type="Gene3D" id="3.30.710.10">
    <property type="entry name" value="Potassium Channel Kv1.1, Chain A"/>
    <property type="match status" value="1"/>
</dbReference>
<dbReference type="InterPro" id="IPR000210">
    <property type="entry name" value="BTB/POZ_dom"/>
</dbReference>
<dbReference type="STRING" id="1314674.A0A0D7BMZ1"/>
<dbReference type="OrthoDB" id="9997739at2759"/>
<evidence type="ECO:0000313" key="3">
    <source>
        <dbReference type="Proteomes" id="UP000054007"/>
    </source>
</evidence>
<evidence type="ECO:0000313" key="2">
    <source>
        <dbReference type="EMBL" id="KIY71565.1"/>
    </source>
</evidence>
<dbReference type="InterPro" id="IPR011333">
    <property type="entry name" value="SKP1/BTB/POZ_sf"/>
</dbReference>
<protein>
    <recommendedName>
        <fullName evidence="1">BTB domain-containing protein</fullName>
    </recommendedName>
</protein>
<dbReference type="PROSITE" id="PS50097">
    <property type="entry name" value="BTB"/>
    <property type="match status" value="1"/>
</dbReference>
<evidence type="ECO:0000259" key="1">
    <source>
        <dbReference type="PROSITE" id="PS50097"/>
    </source>
</evidence>
<gene>
    <name evidence="2" type="ORF">CYLTODRAFT_345745</name>
</gene>
<feature type="domain" description="BTB" evidence="1">
    <location>
        <begin position="24"/>
        <end position="98"/>
    </location>
</feature>
<keyword evidence="3" id="KW-1185">Reference proteome</keyword>
<proteinExistence type="predicted"/>
<dbReference type="AlphaFoldDB" id="A0A0D7BMZ1"/>
<name>A0A0D7BMZ1_9AGAR</name>
<dbReference type="EMBL" id="KN880453">
    <property type="protein sequence ID" value="KIY71565.1"/>
    <property type="molecule type" value="Genomic_DNA"/>
</dbReference>